<sequence length="394" mass="40890">MTRGPHRIPGPRDLSTRLLGAILVVVLVGVATAWVVVAGIGPAIFHVHMMQMGGSNANTTVHAEEAFRTASTLSLAVALIAALGTSVGVSLFLARRITRSLIPVTAAAGRVALGDYTARIPSVGMGAEFDDLTAAFNTMATDLGRIEATRTKMLGDLAHEMRTPVATIGAYLEAIADGVREADSATLAVLGDQVTRLSRLSEDISVVTTAEEGRLTMHRQDLAVTRIVAEAEAHATAQYAAHGVTLRVRTSASANIAVVDADSDRIGQVMTNLLDNAVRHTPSGSEVVISAFVTGTHAAISIADQGDGIPADHIGHVFERFYRVDASRDRAHGGSGVGLAIAKSITEAHDGTIRVESAGIGQGAIFTIELPLIARAPGARSNVPSSANSVVEGP</sequence>
<evidence type="ECO:0000256" key="10">
    <source>
        <dbReference type="ARBA" id="ARBA00023136"/>
    </source>
</evidence>
<dbReference type="InterPro" id="IPR036890">
    <property type="entry name" value="HATPase_C_sf"/>
</dbReference>
<evidence type="ECO:0000256" key="9">
    <source>
        <dbReference type="ARBA" id="ARBA00023012"/>
    </source>
</evidence>
<dbReference type="InterPro" id="IPR003661">
    <property type="entry name" value="HisK_dim/P_dom"/>
</dbReference>
<dbReference type="Pfam" id="PF00512">
    <property type="entry name" value="HisKA"/>
    <property type="match status" value="1"/>
</dbReference>
<dbReference type="PANTHER" id="PTHR45436">
    <property type="entry name" value="SENSOR HISTIDINE KINASE YKOH"/>
    <property type="match status" value="1"/>
</dbReference>
<geneLocation type="plasmid" evidence="15">
    <name>pp27867_1</name>
</geneLocation>
<organism evidence="14 15">
    <name type="scientific">Cryobacterium arcticum</name>
    <dbReference type="NCBI Taxonomy" id="670052"/>
    <lineage>
        <taxon>Bacteria</taxon>
        <taxon>Bacillati</taxon>
        <taxon>Actinomycetota</taxon>
        <taxon>Actinomycetes</taxon>
        <taxon>Micrococcales</taxon>
        <taxon>Microbacteriaceae</taxon>
        <taxon>Cryobacterium</taxon>
    </lineage>
</organism>
<keyword evidence="5" id="KW-0808">Transferase</keyword>
<dbReference type="PANTHER" id="PTHR45436:SF5">
    <property type="entry name" value="SENSOR HISTIDINE KINASE TRCS"/>
    <property type="match status" value="1"/>
</dbReference>
<dbReference type="SMART" id="SM00304">
    <property type="entry name" value="HAMP"/>
    <property type="match status" value="1"/>
</dbReference>
<keyword evidence="15" id="KW-1185">Reference proteome</keyword>
<comment type="subcellular location">
    <subcellularLocation>
        <location evidence="2">Cell membrane</location>
    </subcellularLocation>
</comment>
<dbReference type="GO" id="GO:0000155">
    <property type="term" value="F:phosphorelay sensor kinase activity"/>
    <property type="evidence" value="ECO:0007669"/>
    <property type="project" value="InterPro"/>
</dbReference>
<reference evidence="14 15" key="1">
    <citation type="submission" date="2016-06" db="EMBL/GenBank/DDBJ databases">
        <title>Genome sequencing of Cryobacterium arcticum PAMC 27867.</title>
        <authorList>
            <person name="Lee J."/>
            <person name="Kim O.-S."/>
        </authorList>
    </citation>
    <scope>NUCLEOTIDE SEQUENCE [LARGE SCALE GENOMIC DNA]</scope>
    <source>
        <strain evidence="14 15">PAMC 27867</strain>
        <plasmid evidence="15">pp27867_1</plasmid>
    </source>
</reference>
<proteinExistence type="predicted"/>
<comment type="catalytic activity">
    <reaction evidence="1">
        <text>ATP + protein L-histidine = ADP + protein N-phospho-L-histidine.</text>
        <dbReference type="EC" id="2.7.13.3"/>
    </reaction>
</comment>
<dbReference type="PROSITE" id="PS50885">
    <property type="entry name" value="HAMP"/>
    <property type="match status" value="1"/>
</dbReference>
<dbReference type="InterPro" id="IPR005467">
    <property type="entry name" value="His_kinase_dom"/>
</dbReference>
<evidence type="ECO:0000256" key="5">
    <source>
        <dbReference type="ARBA" id="ARBA00022679"/>
    </source>
</evidence>
<evidence type="ECO:0000256" key="4">
    <source>
        <dbReference type="ARBA" id="ARBA00022553"/>
    </source>
</evidence>
<evidence type="ECO:0000256" key="3">
    <source>
        <dbReference type="ARBA" id="ARBA00012438"/>
    </source>
</evidence>
<dbReference type="SUPFAM" id="SSF55874">
    <property type="entry name" value="ATPase domain of HSP90 chaperone/DNA topoisomerase II/histidine kinase"/>
    <property type="match status" value="1"/>
</dbReference>
<feature type="transmembrane region" description="Helical" evidence="11">
    <location>
        <begin position="73"/>
        <end position="94"/>
    </location>
</feature>
<dbReference type="FunFam" id="3.30.565.10:FF:000006">
    <property type="entry name" value="Sensor histidine kinase WalK"/>
    <property type="match status" value="1"/>
</dbReference>
<dbReference type="InterPro" id="IPR003594">
    <property type="entry name" value="HATPase_dom"/>
</dbReference>
<dbReference type="Gene3D" id="3.30.565.10">
    <property type="entry name" value="Histidine kinase-like ATPase, C-terminal domain"/>
    <property type="match status" value="1"/>
</dbReference>
<evidence type="ECO:0000256" key="2">
    <source>
        <dbReference type="ARBA" id="ARBA00004236"/>
    </source>
</evidence>
<dbReference type="SUPFAM" id="SSF158472">
    <property type="entry name" value="HAMP domain-like"/>
    <property type="match status" value="1"/>
</dbReference>
<evidence type="ECO:0000259" key="13">
    <source>
        <dbReference type="PROSITE" id="PS50885"/>
    </source>
</evidence>
<dbReference type="Gene3D" id="6.10.340.10">
    <property type="match status" value="1"/>
</dbReference>
<dbReference type="PROSITE" id="PS50109">
    <property type="entry name" value="HIS_KIN"/>
    <property type="match status" value="1"/>
</dbReference>
<evidence type="ECO:0000256" key="6">
    <source>
        <dbReference type="ARBA" id="ARBA00022692"/>
    </source>
</evidence>
<dbReference type="Pfam" id="PF00672">
    <property type="entry name" value="HAMP"/>
    <property type="match status" value="1"/>
</dbReference>
<feature type="domain" description="Histidine kinase" evidence="12">
    <location>
        <begin position="156"/>
        <end position="374"/>
    </location>
</feature>
<gene>
    <name evidence="14" type="ORF">PA27867_3832</name>
</gene>
<keyword evidence="8 11" id="KW-1133">Transmembrane helix</keyword>
<dbReference type="AlphaFoldDB" id="A0A1B1BQC5"/>
<dbReference type="EMBL" id="CP016283">
    <property type="protein sequence ID" value="ANP74746.1"/>
    <property type="molecule type" value="Genomic_DNA"/>
</dbReference>
<evidence type="ECO:0000259" key="12">
    <source>
        <dbReference type="PROSITE" id="PS50109"/>
    </source>
</evidence>
<dbReference type="EC" id="2.7.13.3" evidence="3"/>
<evidence type="ECO:0000256" key="11">
    <source>
        <dbReference type="SAM" id="Phobius"/>
    </source>
</evidence>
<dbReference type="SMART" id="SM00387">
    <property type="entry name" value="HATPase_c"/>
    <property type="match status" value="1"/>
</dbReference>
<dbReference type="SUPFAM" id="SSF47384">
    <property type="entry name" value="Homodimeric domain of signal transducing histidine kinase"/>
    <property type="match status" value="1"/>
</dbReference>
<dbReference type="SMART" id="SM00388">
    <property type="entry name" value="HisKA"/>
    <property type="match status" value="1"/>
</dbReference>
<dbReference type="Gene3D" id="1.10.287.130">
    <property type="match status" value="1"/>
</dbReference>
<dbReference type="InterPro" id="IPR050428">
    <property type="entry name" value="TCS_sensor_his_kinase"/>
</dbReference>
<evidence type="ECO:0000313" key="14">
    <source>
        <dbReference type="EMBL" id="ANP74746.1"/>
    </source>
</evidence>
<feature type="transmembrane region" description="Helical" evidence="11">
    <location>
        <begin position="21"/>
        <end position="45"/>
    </location>
</feature>
<keyword evidence="6 11" id="KW-0812">Transmembrane</keyword>
<feature type="domain" description="HAMP" evidence="13">
    <location>
        <begin position="95"/>
        <end position="148"/>
    </location>
</feature>
<dbReference type="InterPro" id="IPR036097">
    <property type="entry name" value="HisK_dim/P_sf"/>
</dbReference>
<evidence type="ECO:0000256" key="1">
    <source>
        <dbReference type="ARBA" id="ARBA00000085"/>
    </source>
</evidence>
<keyword evidence="10 11" id="KW-0472">Membrane</keyword>
<protein>
    <recommendedName>
        <fullName evidence="3">histidine kinase</fullName>
        <ecNumber evidence="3">2.7.13.3</ecNumber>
    </recommendedName>
</protein>
<evidence type="ECO:0000256" key="8">
    <source>
        <dbReference type="ARBA" id="ARBA00022989"/>
    </source>
</evidence>
<dbReference type="CDD" id="cd00075">
    <property type="entry name" value="HATPase"/>
    <property type="match status" value="1"/>
</dbReference>
<accession>A0A1B1BQC5</accession>
<dbReference type="GO" id="GO:0005886">
    <property type="term" value="C:plasma membrane"/>
    <property type="evidence" value="ECO:0007669"/>
    <property type="project" value="UniProtKB-SubCell"/>
</dbReference>
<dbReference type="KEGG" id="cart:PA27867_3832"/>
<keyword evidence="9" id="KW-0902">Two-component regulatory system</keyword>
<keyword evidence="4" id="KW-0597">Phosphoprotein</keyword>
<name>A0A1B1BQC5_9MICO</name>
<dbReference type="PRINTS" id="PR00344">
    <property type="entry name" value="BCTRLSENSOR"/>
</dbReference>
<dbReference type="CDD" id="cd00082">
    <property type="entry name" value="HisKA"/>
    <property type="match status" value="1"/>
</dbReference>
<keyword evidence="14" id="KW-0614">Plasmid</keyword>
<keyword evidence="7 14" id="KW-0418">Kinase</keyword>
<dbReference type="InterPro" id="IPR004358">
    <property type="entry name" value="Sig_transdc_His_kin-like_C"/>
</dbReference>
<dbReference type="PATRIC" id="fig|670052.7.peg.3940"/>
<dbReference type="Proteomes" id="UP000092582">
    <property type="component" value="Plasmid pP27867_1"/>
</dbReference>
<dbReference type="InterPro" id="IPR003660">
    <property type="entry name" value="HAMP_dom"/>
</dbReference>
<evidence type="ECO:0000313" key="15">
    <source>
        <dbReference type="Proteomes" id="UP000092582"/>
    </source>
</evidence>
<dbReference type="CDD" id="cd06225">
    <property type="entry name" value="HAMP"/>
    <property type="match status" value="1"/>
</dbReference>
<dbReference type="Pfam" id="PF02518">
    <property type="entry name" value="HATPase_c"/>
    <property type="match status" value="1"/>
</dbReference>
<evidence type="ECO:0000256" key="7">
    <source>
        <dbReference type="ARBA" id="ARBA00022777"/>
    </source>
</evidence>